<evidence type="ECO:0000313" key="5">
    <source>
        <dbReference type="EMBL" id="TKS82936.1"/>
    </source>
</evidence>
<dbReference type="InterPro" id="IPR046985">
    <property type="entry name" value="IP5"/>
</dbReference>
<keyword evidence="6" id="KW-1185">Reference proteome</keyword>
<dbReference type="PANTHER" id="PTHR11200">
    <property type="entry name" value="INOSITOL 5-PHOSPHATASE"/>
    <property type="match status" value="1"/>
</dbReference>
<dbReference type="InterPro" id="IPR041611">
    <property type="entry name" value="SKICH"/>
</dbReference>
<dbReference type="GO" id="GO:0005783">
    <property type="term" value="C:endoplasmic reticulum"/>
    <property type="evidence" value="ECO:0007669"/>
    <property type="project" value="TreeGrafter"/>
</dbReference>
<evidence type="ECO:0000259" key="3">
    <source>
        <dbReference type="Pfam" id="PF17751"/>
    </source>
</evidence>
<reference evidence="5 6" key="1">
    <citation type="submission" date="2019-01" db="EMBL/GenBank/DDBJ databases">
        <title>Genome Assembly of Collichthys lucidus.</title>
        <authorList>
            <person name="Cai M."/>
            <person name="Xiao S."/>
        </authorList>
    </citation>
    <scope>NUCLEOTIDE SEQUENCE [LARGE SCALE GENOMIC DNA]</scope>
    <source>
        <strain evidence="5">JT15FE1705JMU</strain>
        <tissue evidence="5">Muscle</tissue>
    </source>
</reference>
<organism evidence="5 6">
    <name type="scientific">Collichthys lucidus</name>
    <name type="common">Big head croaker</name>
    <name type="synonym">Sciaena lucida</name>
    <dbReference type="NCBI Taxonomy" id="240159"/>
    <lineage>
        <taxon>Eukaryota</taxon>
        <taxon>Metazoa</taxon>
        <taxon>Chordata</taxon>
        <taxon>Craniata</taxon>
        <taxon>Vertebrata</taxon>
        <taxon>Euteleostomi</taxon>
        <taxon>Actinopterygii</taxon>
        <taxon>Neopterygii</taxon>
        <taxon>Teleostei</taxon>
        <taxon>Neoteleostei</taxon>
        <taxon>Acanthomorphata</taxon>
        <taxon>Eupercaria</taxon>
        <taxon>Sciaenidae</taxon>
        <taxon>Collichthys</taxon>
    </lineage>
</organism>
<evidence type="ECO:0000259" key="4">
    <source>
        <dbReference type="Pfam" id="PF22669"/>
    </source>
</evidence>
<dbReference type="GO" id="GO:0004439">
    <property type="term" value="F:phosphatidylinositol-4,5-bisphosphate 5-phosphatase activity"/>
    <property type="evidence" value="ECO:0007669"/>
    <property type="project" value="TreeGrafter"/>
</dbReference>
<dbReference type="GO" id="GO:0005886">
    <property type="term" value="C:plasma membrane"/>
    <property type="evidence" value="ECO:0007669"/>
    <property type="project" value="TreeGrafter"/>
</dbReference>
<comment type="similarity">
    <text evidence="1">Belongs to the inositol 1,4,5-trisphosphate 5-phosphatase type II family.</text>
</comment>
<dbReference type="Pfam" id="PF22669">
    <property type="entry name" value="Exo_endo_phos2"/>
    <property type="match status" value="1"/>
</dbReference>
<dbReference type="FunFam" id="2.60.40.2840:FF:000003">
    <property type="entry name" value="Phosphatidylinositol 4,5-bisphosphate 5-phosphatase A"/>
    <property type="match status" value="1"/>
</dbReference>
<feature type="domain" description="Inositol polyphosphate-related phosphatase" evidence="4">
    <location>
        <begin position="19"/>
        <end position="86"/>
    </location>
</feature>
<dbReference type="GO" id="GO:0016312">
    <property type="term" value="F:inositol bisphosphate phosphatase activity"/>
    <property type="evidence" value="ECO:0007669"/>
    <property type="project" value="TreeGrafter"/>
</dbReference>
<accession>A0A4U5V594</accession>
<dbReference type="Proteomes" id="UP000298787">
    <property type="component" value="Chromosome 15"/>
</dbReference>
<protein>
    <submittedName>
        <fullName evidence="5">Inositol polyphosphate 5-phosphatase K</fullName>
    </submittedName>
</protein>
<dbReference type="SUPFAM" id="SSF56219">
    <property type="entry name" value="DNase I-like"/>
    <property type="match status" value="1"/>
</dbReference>
<dbReference type="GO" id="GO:0001726">
    <property type="term" value="C:ruffle"/>
    <property type="evidence" value="ECO:0007669"/>
    <property type="project" value="TreeGrafter"/>
</dbReference>
<proteinExistence type="inferred from homology"/>
<dbReference type="Pfam" id="PF17751">
    <property type="entry name" value="SKICH"/>
    <property type="match status" value="1"/>
</dbReference>
<feature type="domain" description="SKICH" evidence="3">
    <location>
        <begin position="101"/>
        <end position="201"/>
    </location>
</feature>
<dbReference type="GO" id="GO:0051898">
    <property type="term" value="P:negative regulation of phosphatidylinositol 3-kinase/protein kinase B signal transduction"/>
    <property type="evidence" value="ECO:0007669"/>
    <property type="project" value="TreeGrafter"/>
</dbReference>
<dbReference type="GO" id="GO:0034485">
    <property type="term" value="F:phosphatidylinositol-3,4,5-trisphosphate 5-phosphatase activity"/>
    <property type="evidence" value="ECO:0007669"/>
    <property type="project" value="TreeGrafter"/>
</dbReference>
<dbReference type="AlphaFoldDB" id="A0A4U5V594"/>
<dbReference type="PANTHER" id="PTHR11200:SF299">
    <property type="entry name" value="INOSITOL POLYPHOSPHATE 5-PHOSPHATASE K ISOFORM X3"/>
    <property type="match status" value="1"/>
</dbReference>
<evidence type="ECO:0000313" key="6">
    <source>
        <dbReference type="Proteomes" id="UP000298787"/>
    </source>
</evidence>
<feature type="region of interest" description="Disordered" evidence="2">
    <location>
        <begin position="39"/>
        <end position="60"/>
    </location>
</feature>
<dbReference type="InterPro" id="IPR036691">
    <property type="entry name" value="Endo/exonu/phosph_ase_sf"/>
</dbReference>
<dbReference type="GO" id="GO:0046627">
    <property type="term" value="P:negative regulation of insulin receptor signaling pathway"/>
    <property type="evidence" value="ECO:0007669"/>
    <property type="project" value="TreeGrafter"/>
</dbReference>
<dbReference type="InterPro" id="IPR000300">
    <property type="entry name" value="IPPc"/>
</dbReference>
<gene>
    <name evidence="5" type="ORF">D9C73_017045</name>
</gene>
<dbReference type="STRING" id="240159.A0A4U5V594"/>
<dbReference type="EMBL" id="CM014092">
    <property type="protein sequence ID" value="TKS82936.1"/>
    <property type="molecule type" value="Genomic_DNA"/>
</dbReference>
<dbReference type="Gene3D" id="2.60.40.2840">
    <property type="match status" value="1"/>
</dbReference>
<dbReference type="GO" id="GO:0046856">
    <property type="term" value="P:phosphatidylinositol dephosphorylation"/>
    <property type="evidence" value="ECO:0007669"/>
    <property type="project" value="InterPro"/>
</dbReference>
<dbReference type="GO" id="GO:0045719">
    <property type="term" value="P:negative regulation of glycogen biosynthetic process"/>
    <property type="evidence" value="ECO:0007669"/>
    <property type="project" value="TreeGrafter"/>
</dbReference>
<dbReference type="Gene3D" id="3.60.10.10">
    <property type="entry name" value="Endonuclease/exonuclease/phosphatase"/>
    <property type="match status" value="1"/>
</dbReference>
<evidence type="ECO:0000256" key="1">
    <source>
        <dbReference type="ARBA" id="ARBA00005910"/>
    </source>
</evidence>
<sequence length="222" mass="25326">MVLSTPVILSSFLHSMLHYSTKKRKPAWTDRILWRIKPKTQPSEDDDEKASTSTDDGLDEYPLQVTQDKYTSDMSYGVSDHKPVIAIFGLELRKYFDTPLVHISPLGTWSGDQDALLSYTFQEDFMSSTWDWIGLYKVGFKSPSDYETFVWVREDELPETNEVIEISVDKDEIPLLSGQYVLGYYSTNMQSIIGLSASFQIVESKRAVMEGLIPENINGLNK</sequence>
<name>A0A4U5V594_COLLU</name>
<evidence type="ECO:0000256" key="2">
    <source>
        <dbReference type="SAM" id="MobiDB-lite"/>
    </source>
</evidence>